<organism evidence="3 4">
    <name type="scientific">Bacillus benzoevorans</name>
    <dbReference type="NCBI Taxonomy" id="1456"/>
    <lineage>
        <taxon>Bacteria</taxon>
        <taxon>Bacillati</taxon>
        <taxon>Bacillota</taxon>
        <taxon>Bacilli</taxon>
        <taxon>Bacillales</taxon>
        <taxon>Bacillaceae</taxon>
        <taxon>Bacillus</taxon>
    </lineage>
</organism>
<reference evidence="3 4" key="1">
    <citation type="submission" date="2020-08" db="EMBL/GenBank/DDBJ databases">
        <title>Genomic Encyclopedia of Type Strains, Phase IV (KMG-IV): sequencing the most valuable type-strain genomes for metagenomic binning, comparative biology and taxonomic classification.</title>
        <authorList>
            <person name="Goeker M."/>
        </authorList>
    </citation>
    <scope>NUCLEOTIDE SEQUENCE [LARGE SCALE GENOMIC DNA]</scope>
    <source>
        <strain evidence="3 4">DSM 5391</strain>
    </source>
</reference>
<feature type="transmembrane region" description="Helical" evidence="1">
    <location>
        <begin position="148"/>
        <end position="170"/>
    </location>
</feature>
<protein>
    <submittedName>
        <fullName evidence="3">Cytochrome c biogenesis protein CcdA</fullName>
    </submittedName>
</protein>
<dbReference type="InterPro" id="IPR039447">
    <property type="entry name" value="UreH-like_TM_dom"/>
</dbReference>
<sequence length="245" mass="27176">MYEFFSQISYSLSQPFLTMVNGMEGIPLLFALLLGIIGAMAPCQFTGNLGAIMVYGNKSLQNRIAWTEILFFILGKMIVFSLFGLIVWMLGSEVKSTLSLYFPWFRKIVGPILILIGLFMLGIFKIYQSFSFGSIPEKLMKKGKLGAFLMGVSFTLGFCPTMFVLFFVTLMPLSLSVSYGAVLPIIFALGTSLPLILAIFLIGYFGLSGKFMKKKGRKIGLIVQRIAGIIIIILGVLDTITYWTL</sequence>
<feature type="domain" description="Urease accessory protein UreH-like transmembrane" evidence="2">
    <location>
        <begin position="31"/>
        <end position="237"/>
    </location>
</feature>
<evidence type="ECO:0000313" key="4">
    <source>
        <dbReference type="Proteomes" id="UP000531594"/>
    </source>
</evidence>
<feature type="transmembrane region" description="Helical" evidence="1">
    <location>
        <begin position="108"/>
        <end position="127"/>
    </location>
</feature>
<keyword evidence="1" id="KW-0472">Membrane</keyword>
<dbReference type="RefSeq" id="WP_184523412.1">
    <property type="nucleotide sequence ID" value="NZ_JACHGK010000002.1"/>
</dbReference>
<feature type="transmembrane region" description="Helical" evidence="1">
    <location>
        <begin position="219"/>
        <end position="243"/>
    </location>
</feature>
<feature type="transmembrane region" description="Helical" evidence="1">
    <location>
        <begin position="25"/>
        <end position="43"/>
    </location>
</feature>
<evidence type="ECO:0000313" key="3">
    <source>
        <dbReference type="EMBL" id="MBB6444398.1"/>
    </source>
</evidence>
<dbReference type="PANTHER" id="PTHR31272:SF4">
    <property type="entry name" value="CYTOCHROME C-TYPE BIOGENESIS PROTEIN HI_1454-RELATED"/>
    <property type="match status" value="1"/>
</dbReference>
<name>A0A7X0HP61_9BACI</name>
<comment type="caution">
    <text evidence="3">The sequence shown here is derived from an EMBL/GenBank/DDBJ whole genome shotgun (WGS) entry which is preliminary data.</text>
</comment>
<dbReference type="EMBL" id="JACHGK010000002">
    <property type="protein sequence ID" value="MBB6444398.1"/>
    <property type="molecule type" value="Genomic_DNA"/>
</dbReference>
<dbReference type="Pfam" id="PF13386">
    <property type="entry name" value="DsbD_2"/>
    <property type="match status" value="1"/>
</dbReference>
<evidence type="ECO:0000259" key="2">
    <source>
        <dbReference type="Pfam" id="PF13386"/>
    </source>
</evidence>
<accession>A0A7X0HP61</accession>
<keyword evidence="1" id="KW-0812">Transmembrane</keyword>
<feature type="transmembrane region" description="Helical" evidence="1">
    <location>
        <begin position="64"/>
        <end position="88"/>
    </location>
</feature>
<dbReference type="InterPro" id="IPR051790">
    <property type="entry name" value="Cytochrome_c-biogenesis_DsbD"/>
</dbReference>
<feature type="transmembrane region" description="Helical" evidence="1">
    <location>
        <begin position="182"/>
        <end position="207"/>
    </location>
</feature>
<dbReference type="PANTHER" id="PTHR31272">
    <property type="entry name" value="CYTOCHROME C-TYPE BIOGENESIS PROTEIN HI_1454-RELATED"/>
    <property type="match status" value="1"/>
</dbReference>
<gene>
    <name evidence="3" type="ORF">HNR53_001006</name>
</gene>
<dbReference type="AlphaFoldDB" id="A0A7X0HP61"/>
<dbReference type="Proteomes" id="UP000531594">
    <property type="component" value="Unassembled WGS sequence"/>
</dbReference>
<evidence type="ECO:0000256" key="1">
    <source>
        <dbReference type="SAM" id="Phobius"/>
    </source>
</evidence>
<proteinExistence type="predicted"/>
<keyword evidence="1" id="KW-1133">Transmembrane helix</keyword>
<keyword evidence="4" id="KW-1185">Reference proteome</keyword>